<dbReference type="InterPro" id="IPR001919">
    <property type="entry name" value="CBD2"/>
</dbReference>
<gene>
    <name evidence="13" type="ORF">OKIOD_LOCUS12437</name>
</gene>
<evidence type="ECO:0000256" key="7">
    <source>
        <dbReference type="ARBA" id="ARBA00023326"/>
    </source>
</evidence>
<dbReference type="PROSITE" id="PS00698">
    <property type="entry name" value="GH9_3"/>
    <property type="match status" value="1"/>
</dbReference>
<keyword evidence="7 8" id="KW-0624">Polysaccharide degradation</keyword>
<evidence type="ECO:0000313" key="14">
    <source>
        <dbReference type="Proteomes" id="UP001158576"/>
    </source>
</evidence>
<dbReference type="EC" id="3.2.1.4" evidence="10"/>
<evidence type="ECO:0000256" key="9">
    <source>
        <dbReference type="PROSITE-ProRule" id="PRU10060"/>
    </source>
</evidence>
<feature type="active site" evidence="9">
    <location>
        <position position="1074"/>
    </location>
</feature>
<dbReference type="PROSITE" id="PS00592">
    <property type="entry name" value="GH9_2"/>
    <property type="match status" value="1"/>
</dbReference>
<feature type="region of interest" description="Disordered" evidence="11">
    <location>
        <begin position="593"/>
        <end position="613"/>
    </location>
</feature>
<evidence type="ECO:0000256" key="3">
    <source>
        <dbReference type="ARBA" id="ARBA00022801"/>
    </source>
</evidence>
<dbReference type="SUPFAM" id="SSF56112">
    <property type="entry name" value="Protein kinase-like (PK-like)"/>
    <property type="match status" value="1"/>
</dbReference>
<dbReference type="InterPro" id="IPR018221">
    <property type="entry name" value="Glyco_hydro_9_His_AS"/>
</dbReference>
<dbReference type="InterPro" id="IPR001701">
    <property type="entry name" value="Glyco_hydro_9"/>
</dbReference>
<feature type="compositionally biased region" description="Low complexity" evidence="11">
    <location>
        <begin position="595"/>
        <end position="611"/>
    </location>
</feature>
<evidence type="ECO:0000256" key="2">
    <source>
        <dbReference type="ARBA" id="ARBA00007072"/>
    </source>
</evidence>
<dbReference type="InterPro" id="IPR012341">
    <property type="entry name" value="6hp_glycosidase-like_sf"/>
</dbReference>
<dbReference type="Pfam" id="PF00553">
    <property type="entry name" value="CBM_2"/>
    <property type="match status" value="1"/>
</dbReference>
<keyword evidence="14" id="KW-1185">Reference proteome</keyword>
<dbReference type="InterPro" id="IPR011009">
    <property type="entry name" value="Kinase-like_dom_sf"/>
</dbReference>
<evidence type="ECO:0000313" key="13">
    <source>
        <dbReference type="EMBL" id="CAG5108182.1"/>
    </source>
</evidence>
<keyword evidence="6 8" id="KW-0326">Glycosidase</keyword>
<dbReference type="Proteomes" id="UP001158576">
    <property type="component" value="Chromosome 1"/>
</dbReference>
<dbReference type="Pfam" id="PF00759">
    <property type="entry name" value="Glyco_hydro_9"/>
    <property type="match status" value="1"/>
</dbReference>
<evidence type="ECO:0000256" key="5">
    <source>
        <dbReference type="ARBA" id="ARBA00023277"/>
    </source>
</evidence>
<feature type="domain" description="Protein kinase" evidence="12">
    <location>
        <begin position="1"/>
        <end position="265"/>
    </location>
</feature>
<evidence type="ECO:0000256" key="8">
    <source>
        <dbReference type="PROSITE-ProRule" id="PRU10059"/>
    </source>
</evidence>
<dbReference type="InterPro" id="IPR000719">
    <property type="entry name" value="Prot_kinase_dom"/>
</dbReference>
<dbReference type="InterPro" id="IPR008271">
    <property type="entry name" value="Ser/Thr_kinase_AS"/>
</dbReference>
<feature type="compositionally biased region" description="Acidic residues" evidence="11">
    <location>
        <begin position="529"/>
        <end position="566"/>
    </location>
</feature>
<dbReference type="SUPFAM" id="SSF48208">
    <property type="entry name" value="Six-hairpin glycosidases"/>
    <property type="match status" value="1"/>
</dbReference>
<evidence type="ECO:0000256" key="1">
    <source>
        <dbReference type="ARBA" id="ARBA00000966"/>
    </source>
</evidence>
<dbReference type="InterPro" id="IPR033126">
    <property type="entry name" value="Glyco_hydro_9_Asp/Glu_AS"/>
</dbReference>
<evidence type="ECO:0000259" key="12">
    <source>
        <dbReference type="PROSITE" id="PS50011"/>
    </source>
</evidence>
<name>A0ABN7T0D8_OIKDI</name>
<comment type="similarity">
    <text evidence="2 8 10">Belongs to the glycosyl hydrolase 9 (cellulase E) family.</text>
</comment>
<evidence type="ECO:0000256" key="4">
    <source>
        <dbReference type="ARBA" id="ARBA00023001"/>
    </source>
</evidence>
<dbReference type="Gene3D" id="1.50.10.10">
    <property type="match status" value="1"/>
</dbReference>
<protein>
    <recommendedName>
        <fullName evidence="10">Endoglucanase</fullName>
        <ecNumber evidence="10">3.2.1.4</ecNumber>
    </recommendedName>
</protein>
<organism evidence="13 14">
    <name type="scientific">Oikopleura dioica</name>
    <name type="common">Tunicate</name>
    <dbReference type="NCBI Taxonomy" id="34765"/>
    <lineage>
        <taxon>Eukaryota</taxon>
        <taxon>Metazoa</taxon>
        <taxon>Chordata</taxon>
        <taxon>Tunicata</taxon>
        <taxon>Appendicularia</taxon>
        <taxon>Copelata</taxon>
        <taxon>Oikopleuridae</taxon>
        <taxon>Oikopleura</taxon>
    </lineage>
</organism>
<dbReference type="InterPro" id="IPR012291">
    <property type="entry name" value="CBM2_carb-bd_dom_sf"/>
</dbReference>
<accession>A0ABN7T0D8</accession>
<dbReference type="EMBL" id="OU015566">
    <property type="protein sequence ID" value="CAG5108182.1"/>
    <property type="molecule type" value="Genomic_DNA"/>
</dbReference>
<keyword evidence="5 8" id="KW-0119">Carbohydrate metabolism</keyword>
<dbReference type="Gene3D" id="1.10.510.10">
    <property type="entry name" value="Transferase(Phosphotransferase) domain 1"/>
    <property type="match status" value="1"/>
</dbReference>
<feature type="active site" evidence="8">
    <location>
        <position position="1021"/>
    </location>
</feature>
<evidence type="ECO:0000256" key="6">
    <source>
        <dbReference type="ARBA" id="ARBA00023295"/>
    </source>
</evidence>
<dbReference type="PANTHER" id="PTHR22298">
    <property type="entry name" value="ENDO-1,4-BETA-GLUCANASE"/>
    <property type="match status" value="1"/>
</dbReference>
<dbReference type="SMART" id="SM00220">
    <property type="entry name" value="S_TKc"/>
    <property type="match status" value="1"/>
</dbReference>
<keyword evidence="4 10" id="KW-0136">Cellulose degradation</keyword>
<dbReference type="PROSITE" id="PS00108">
    <property type="entry name" value="PROTEIN_KINASE_ST"/>
    <property type="match status" value="1"/>
</dbReference>
<feature type="region of interest" description="Disordered" evidence="11">
    <location>
        <begin position="514"/>
        <end position="573"/>
    </location>
</feature>
<keyword evidence="3 8" id="KW-0378">Hydrolase</keyword>
<dbReference type="Pfam" id="PF00069">
    <property type="entry name" value="Pkinase"/>
    <property type="match status" value="1"/>
</dbReference>
<feature type="active site" evidence="9">
    <location>
        <position position="1065"/>
    </location>
</feature>
<evidence type="ECO:0000256" key="11">
    <source>
        <dbReference type="SAM" id="MobiDB-lite"/>
    </source>
</evidence>
<dbReference type="Gene3D" id="2.60.40.290">
    <property type="match status" value="1"/>
</dbReference>
<dbReference type="InterPro" id="IPR008928">
    <property type="entry name" value="6-hairpin_glycosidase_sf"/>
</dbReference>
<dbReference type="SUPFAM" id="SSF49384">
    <property type="entry name" value="Carbohydrate-binding domain"/>
    <property type="match status" value="1"/>
</dbReference>
<comment type="catalytic activity">
    <reaction evidence="1 10">
        <text>Endohydrolysis of (1-&gt;4)-beta-D-glucosidic linkages in cellulose, lichenin and cereal beta-D-glucans.</text>
        <dbReference type="EC" id="3.2.1.4"/>
    </reaction>
</comment>
<dbReference type="InterPro" id="IPR008965">
    <property type="entry name" value="CBM2/CBM3_carb-bd_dom_sf"/>
</dbReference>
<dbReference type="PROSITE" id="PS50011">
    <property type="entry name" value="PROTEIN_KINASE_DOM"/>
    <property type="match status" value="1"/>
</dbReference>
<sequence>MGKNVGKYRFYCVVKNSNRDDPNKLFWEMDCDDHYCVVLKAVINKKQRDSEFTLMKKLKHENVVRVYEEVQFDYNNLRYHGFTMQWGSQGTLEELIQTKARTPNSWNQKEALKLVSQLVYGMAYVHEQGIIHRDLKPKNIFMRENYLLLIGDFDIAAKTMETKKTVKRGTPHFMTPESQEHQEEEIVSQKTDVWAVGVIIYIISYLKYPFDDRKEYVLLEKIREARYETPARNFPKCDSLISRCLQKLPENRIENCFLLAKEPSIRNFICQLEAKIAPWDVDFESSYEECVRKANKKIKEDFERMLRRASDEQKGEEALQNLIYESEFSLPSKNIQFLKIIGLGQYFGADHEDERTCFSLDRRFKKEILIDALENGLKFINLKFHYTKNFDAQEIQENVHKKTFEVTNEWEGGFEGRIHAQVPWSVNTTSGWRIELTFVGTKLAGFDCWNANIENQKIDIKDITTTFTLKNLEWNGALKGGEYTDIGFQAKFEGEDKPPKAILKFNDVIVFNEMDPNFSYDPGTPPPPEENEEGGEEGEEGEDSVDGVETDGEEDDEEDEEEEDDQPTGMVPGLREELEDNIVENEEELEECLDGGNSTTNGTETTCGEVGPTPFPDSKIKELKYNYKEILQKSILFYEAQRSGKLPEKNRIPWRKDSCLWDGFGKGVNGSDVDLTGGYYDAGDNLKFGFPLSFSLSTLAWGALHYWDSYVAAEEMDNMLDLLLWGSAWLEKATILDNKGIVEAIYVLVGDPEFDHGIWNGPENIRKEMPRPVYKVDTEKAGTDIAADYAAAFAAMGLVYKKAEEEELFKNEDRNRTSGTTEFRKMIKYAEALMSYTEKSMVFGTGDKYSDSVPQVGTYYKSTDYRDEVIWGGIWLYRATGKISYYELAKKRYYNWGMFSSSFANQFSWDNKVLGCQLLLAQVTRDDLRENYIEPLHTYCKKPDKGDAKFTEKGLLFVMKWAPLRYAANSAFLCLMASEYSSRPDSISKLAVDQVNYILGENKFGGSFVVGYGKKYPTRPHHRASSCPGPGKPCGDNYLNRNDANPNLLLGALVGGPDSEDNFKDDRKDYIQNEVALDYNAAFQGLMAGMLHKELIKKPIDVYSNIKKPMSVPLSKNTSSSSKSSFHFIISSSSILLILFMMM</sequence>
<reference evidence="13 14" key="1">
    <citation type="submission" date="2021-04" db="EMBL/GenBank/DDBJ databases">
        <authorList>
            <person name="Bliznina A."/>
        </authorList>
    </citation>
    <scope>NUCLEOTIDE SEQUENCE [LARGE SCALE GENOMIC DNA]</scope>
</reference>
<evidence type="ECO:0000256" key="10">
    <source>
        <dbReference type="RuleBase" id="RU361166"/>
    </source>
</evidence>
<proteinExistence type="inferred from homology"/>